<keyword evidence="13" id="KW-1185">Reference proteome</keyword>
<evidence type="ECO:0000256" key="8">
    <source>
        <dbReference type="ARBA" id="ARBA00023109"/>
    </source>
</evidence>
<dbReference type="GeneID" id="7751005"/>
<evidence type="ECO:0000256" key="2">
    <source>
        <dbReference type="ARBA" id="ARBA00012417"/>
    </source>
</evidence>
<keyword evidence="5" id="KW-0548">Nucleotidyltransferase</keyword>
<sequence length="1046" mass="119073">MITLKALFLLDYPKLSYVFNNKLDYGKTVPGKELKHDLTTIGLREHQSYEFSFTYPTIPEPDRVNRRGDVVKYKSPGKRVVNEKSDQVNSKIEELDPDIIIPMGTISTNFFGLGGITKAQGVPVKKDIAGKKRWILPVFSQEYIESEPNRKVNRNASLRLLGEYLAKGDKALVPERPDYFEVTNIQQAREVMAKPVETAKFGWDTETNTLKPNKKGAKIIVISFAWAEGKACAIPVGHCERYSETGTTLNGKPSYFTKKDVKEIFDMLDDLTRAKTIGDIHPKVPVTMTLPKDTRLIKVGHNIAFDEHFMLATGHAKELDFVNVVDTLTGHYLEISQDKKTSRHLSDLAFSLTSIGGYDKPLEEYKTWLVKLINKAIMYVRKANRASKDETVLLGKDNLSNFLEGADLTYLDKYGFNTDEVKDWVFNKVLIPVVNRFYKDKVVKATMDLANISTSNVFSGGNFSYEWIPMEIMYYYAAGDADATLRVHNKLLQLIREDPLNKDGRIEDLYLNFYPKLVHALACIQNHGMQVDDAYLTKITGLYADKAEELNNDIRKLPAVKDFEEYQLGLYNEGVKEFAKPPKERDKTIFGYRAKFKDDKYKFSASRANDIATILYKNLGYALPYGKDFIKDTVWKKNKPEEQIIWSDYKTNKVALDYVNSQAKEAGDKDTEDLTKMLAKFSIVNKISSSFTDSLREYTDDTMKLHGHFSAVGTETSRLSSSQINLQNLPAEKSNTHLFNYKYPIKRMFVSRFPNGKLINLDYSSLEFHILALVTKEDSMTGAFLEGKDIHTSNAALMYDVPYEDVIVEQRKAAKSIGFGLIYGKGDAALAEDLGLSLEEAQEKINTFFKSKPRVKAFIDKAHKFAENNGYVTTLNGFRRNLGGAFSTDYGKRSKAQRQSVNTIIQGSGAILTNTAVIILNELLAKSKFKSVIIATVHDSILIDCPEEEIDKVSTLALYVMEHLDYPWLFTNYKGKRIRYPIEAEVDIGKTYNDMVGLDKDKLKYFDSYNSYIDYFEKIKMLQDMEESKDISKEQYEKIIDKLPIK</sequence>
<organism evidence="12 13">
    <name type="scientific">Lactobacillus phage Lb338-1</name>
    <dbReference type="NCBI Taxonomy" id="2892342"/>
    <lineage>
        <taxon>Viruses</taxon>
        <taxon>Duplodnaviria</taxon>
        <taxon>Heunggongvirae</taxon>
        <taxon>Uroviricota</taxon>
        <taxon>Caudoviricetes</taxon>
        <taxon>Herelleviridae</taxon>
        <taxon>Mooreparkvirus</taxon>
        <taxon>Mooreparkvirus Lb3381</taxon>
    </lineage>
</organism>
<evidence type="ECO:0000256" key="9">
    <source>
        <dbReference type="ARBA" id="ARBA00023125"/>
    </source>
</evidence>
<evidence type="ECO:0000313" key="13">
    <source>
        <dbReference type="Proteomes" id="UP000001878"/>
    </source>
</evidence>
<dbReference type="SMART" id="SM00482">
    <property type="entry name" value="POLAc"/>
    <property type="match status" value="1"/>
</dbReference>
<evidence type="ECO:0000256" key="4">
    <source>
        <dbReference type="ARBA" id="ARBA00022679"/>
    </source>
</evidence>
<gene>
    <name evidence="12" type="ORF">lb338_phage_150</name>
</gene>
<dbReference type="InterPro" id="IPR019760">
    <property type="entry name" value="DNA-dir_DNA_pol_A_CS"/>
</dbReference>
<proteinExistence type="inferred from homology"/>
<dbReference type="PANTHER" id="PTHR10133:SF27">
    <property type="entry name" value="DNA POLYMERASE NU"/>
    <property type="match status" value="1"/>
</dbReference>
<dbReference type="EC" id="2.7.7.7" evidence="2"/>
<dbReference type="SUPFAM" id="SSF53098">
    <property type="entry name" value="Ribonuclease H-like"/>
    <property type="match status" value="1"/>
</dbReference>
<dbReference type="GO" id="GO:0006302">
    <property type="term" value="P:double-strand break repair"/>
    <property type="evidence" value="ECO:0007669"/>
    <property type="project" value="TreeGrafter"/>
</dbReference>
<keyword evidence="4" id="KW-0808">Transferase</keyword>
<evidence type="ECO:0000256" key="7">
    <source>
        <dbReference type="ARBA" id="ARBA00022932"/>
    </source>
</evidence>
<comment type="similarity">
    <text evidence="1">Belongs to the DNA polymerase type-A family.</text>
</comment>
<evidence type="ECO:0000313" key="12">
    <source>
        <dbReference type="EMBL" id="ACO37071.1"/>
    </source>
</evidence>
<dbReference type="SUPFAM" id="SSF56672">
    <property type="entry name" value="DNA/RNA polymerases"/>
    <property type="match status" value="1"/>
</dbReference>
<dbReference type="PANTHER" id="PTHR10133">
    <property type="entry name" value="DNA POLYMERASE I"/>
    <property type="match status" value="1"/>
</dbReference>
<dbReference type="KEGG" id="vg:7751005"/>
<dbReference type="PROSITE" id="PS00447">
    <property type="entry name" value="DNA_POLYMERASE_A"/>
    <property type="match status" value="1"/>
</dbReference>
<keyword evidence="6" id="KW-0235">DNA replication</keyword>
<dbReference type="Proteomes" id="UP000001878">
    <property type="component" value="Segment"/>
</dbReference>
<keyword evidence="7" id="KW-0239">DNA-directed DNA polymerase</keyword>
<dbReference type="Pfam" id="PF00476">
    <property type="entry name" value="DNA_pol_A"/>
    <property type="match status" value="1"/>
</dbReference>
<dbReference type="InterPro" id="IPR036397">
    <property type="entry name" value="RNaseH_sf"/>
</dbReference>
<dbReference type="Gene3D" id="3.30.420.10">
    <property type="entry name" value="Ribonuclease H-like superfamily/Ribonuclease H"/>
    <property type="match status" value="1"/>
</dbReference>
<evidence type="ECO:0000256" key="5">
    <source>
        <dbReference type="ARBA" id="ARBA00022695"/>
    </source>
</evidence>
<comment type="catalytic activity">
    <reaction evidence="10">
        <text>DNA(n) + a 2'-deoxyribonucleoside 5'-triphosphate = DNA(n+1) + diphosphate</text>
        <dbReference type="Rhea" id="RHEA:22508"/>
        <dbReference type="Rhea" id="RHEA-COMP:17339"/>
        <dbReference type="Rhea" id="RHEA-COMP:17340"/>
        <dbReference type="ChEBI" id="CHEBI:33019"/>
        <dbReference type="ChEBI" id="CHEBI:61560"/>
        <dbReference type="ChEBI" id="CHEBI:173112"/>
        <dbReference type="EC" id="2.7.7.7"/>
    </reaction>
</comment>
<dbReference type="InterPro" id="IPR002298">
    <property type="entry name" value="DNA_polymerase_A"/>
</dbReference>
<keyword evidence="9" id="KW-0238">DNA-binding</keyword>
<dbReference type="InterPro" id="IPR043502">
    <property type="entry name" value="DNA/RNA_pol_sf"/>
</dbReference>
<dbReference type="Gene3D" id="3.30.70.370">
    <property type="match status" value="1"/>
</dbReference>
<dbReference type="FunFam" id="1.10.150.20:FF:000002">
    <property type="entry name" value="DNA polymerase I"/>
    <property type="match status" value="1"/>
</dbReference>
<evidence type="ECO:0000256" key="1">
    <source>
        <dbReference type="ARBA" id="ARBA00007705"/>
    </source>
</evidence>
<dbReference type="RefSeq" id="YP_002790829.1">
    <property type="nucleotide sequence ID" value="NC_012530.1"/>
</dbReference>
<accession>C1KFR0</accession>
<name>C1KFR0_9CAUD</name>
<dbReference type="EMBL" id="FJ822135">
    <property type="protein sequence ID" value="ACO37071.1"/>
    <property type="molecule type" value="Genomic_DNA"/>
</dbReference>
<dbReference type="InterPro" id="IPR012337">
    <property type="entry name" value="RNaseH-like_sf"/>
</dbReference>
<evidence type="ECO:0000256" key="10">
    <source>
        <dbReference type="ARBA" id="ARBA00049244"/>
    </source>
</evidence>
<dbReference type="OrthoDB" id="14842at10239"/>
<dbReference type="GO" id="GO:0003887">
    <property type="term" value="F:DNA-directed DNA polymerase activity"/>
    <property type="evidence" value="ECO:0007669"/>
    <property type="project" value="UniProtKB-KW"/>
</dbReference>
<dbReference type="Gene3D" id="1.10.150.20">
    <property type="entry name" value="5' to 3' exonuclease, C-terminal subdomain"/>
    <property type="match status" value="1"/>
</dbReference>
<dbReference type="GO" id="GO:0039693">
    <property type="term" value="P:viral DNA genome replication"/>
    <property type="evidence" value="ECO:0007669"/>
    <property type="project" value="UniProtKB-KW"/>
</dbReference>
<dbReference type="InterPro" id="IPR001098">
    <property type="entry name" value="DNA-dir_DNA_pol_A_palm_dom"/>
</dbReference>
<dbReference type="GO" id="GO:0006261">
    <property type="term" value="P:DNA-templated DNA replication"/>
    <property type="evidence" value="ECO:0007669"/>
    <property type="project" value="InterPro"/>
</dbReference>
<dbReference type="GO" id="GO:0003677">
    <property type="term" value="F:DNA binding"/>
    <property type="evidence" value="ECO:0007669"/>
    <property type="project" value="UniProtKB-KW"/>
</dbReference>
<evidence type="ECO:0000259" key="11">
    <source>
        <dbReference type="SMART" id="SM00482"/>
    </source>
</evidence>
<feature type="domain" description="DNA-directed DNA polymerase family A palm" evidence="11">
    <location>
        <begin position="745"/>
        <end position="949"/>
    </location>
</feature>
<dbReference type="PRINTS" id="PR00868">
    <property type="entry name" value="DNAPOLI"/>
</dbReference>
<protein>
    <recommendedName>
        <fullName evidence="3">DNA polymerase</fullName>
        <ecNumber evidence="2">2.7.7.7</ecNumber>
    </recommendedName>
</protein>
<keyword evidence="8" id="KW-1194">Viral DNA replication</keyword>
<evidence type="ECO:0000256" key="6">
    <source>
        <dbReference type="ARBA" id="ARBA00022705"/>
    </source>
</evidence>
<reference evidence="12 13" key="1">
    <citation type="journal article" date="2009" name="Gene">
        <title>Genome of a virulent bacteriophage Lb338-1 that lyses the probiotic Lactobacillus paracasei cheese strain.</title>
        <authorList>
            <person name="Alemayehu D."/>
            <person name="Ross R.P."/>
            <person name="O'Sullivan O."/>
            <person name="Coffey A."/>
            <person name="Stanton C."/>
            <person name="Fitzgerald G.F."/>
            <person name="McAuliffe O."/>
        </authorList>
    </citation>
    <scope>NUCLEOTIDE SEQUENCE [LARGE SCALE GENOMIC DNA]</scope>
    <source>
        <strain evidence="12">Lb338-1</strain>
    </source>
</reference>
<evidence type="ECO:0000256" key="3">
    <source>
        <dbReference type="ARBA" id="ARBA00015749"/>
    </source>
</evidence>